<dbReference type="MGI" id="MGI:5011823">
    <property type="gene designation" value="Gm19638"/>
</dbReference>
<gene>
    <name evidence="4" type="primary">Gm19638</name>
</gene>
<keyword evidence="2" id="KW-0812">Transmembrane</keyword>
<dbReference type="EMBL" id="AK148547">
    <property type="protein sequence ID" value="BAE28615.1"/>
    <property type="molecule type" value="mRNA"/>
</dbReference>
<feature type="region of interest" description="Disordered" evidence="1">
    <location>
        <begin position="54"/>
        <end position="75"/>
    </location>
</feature>
<reference evidence="3" key="1">
    <citation type="journal article" date="1999" name="Methods Enzymol.">
        <title>High-efficiency full-length cDNA cloning.</title>
        <authorList>
            <person name="Carninci P."/>
            <person name="Hayashizaki Y."/>
        </authorList>
    </citation>
    <scope>NUCLEOTIDE SEQUENCE</scope>
    <source>
        <strain evidence="3">C57BL/6J</strain>
        <tissue evidence="3">Pancreas</tissue>
    </source>
</reference>
<protein>
    <submittedName>
        <fullName evidence="3">Uncharacterized protein</fullName>
    </submittedName>
</protein>
<evidence type="ECO:0000256" key="2">
    <source>
        <dbReference type="SAM" id="Phobius"/>
    </source>
</evidence>
<accession>Q3UFE6</accession>
<reference evidence="3" key="5">
    <citation type="journal article" date="2002" name="Nature">
        <title>Analysis of the mouse transcriptome based on functional annotation of 60,770 full-length cDNAs.</title>
        <authorList>
            <consortium name="The FANTOM Consortium and the RIKEN Genome Exploration Research Group Phase I and II Team"/>
        </authorList>
    </citation>
    <scope>NUCLEOTIDE SEQUENCE</scope>
    <source>
        <strain evidence="3">C57BL/6J</strain>
        <tissue evidence="3">Pancreas</tissue>
    </source>
</reference>
<evidence type="ECO:0000256" key="1">
    <source>
        <dbReference type="SAM" id="MobiDB-lite"/>
    </source>
</evidence>
<reference evidence="3" key="7">
    <citation type="journal article" date="2005" name="Science">
        <title>The Transcriptional Landscape of the Mammalian Genome.</title>
        <authorList>
            <consortium name="The FANTOM Consortium"/>
            <consortium name="Riken Genome Exploration Research Group and Genome Science Group (Genome Network Project Core Group)"/>
        </authorList>
    </citation>
    <scope>NUCLEOTIDE SEQUENCE</scope>
    <source>
        <strain evidence="3">C57BL/6J</strain>
        <tissue evidence="3">Pancreas</tissue>
    </source>
</reference>
<reference evidence="3" key="8">
    <citation type="journal article" date="2005" name="Science">
        <title>Antisense Transcription in the Mammalian Transcriptome.</title>
        <authorList>
            <consortium name="RIKEN Genome Exploration Research Group and Genome Science Group (Genome Network Project Core Group) and the FANTOM Consortium"/>
        </authorList>
    </citation>
    <scope>NUCLEOTIDE SEQUENCE</scope>
    <source>
        <strain evidence="3">C57BL/6J</strain>
        <tissue evidence="3">Pancreas</tissue>
    </source>
</reference>
<feature type="transmembrane region" description="Helical" evidence="2">
    <location>
        <begin position="6"/>
        <end position="25"/>
    </location>
</feature>
<feature type="compositionally biased region" description="Basic and acidic residues" evidence="1">
    <location>
        <begin position="60"/>
        <end position="75"/>
    </location>
</feature>
<dbReference type="AlphaFoldDB" id="Q3UFE6"/>
<proteinExistence type="evidence at transcript level"/>
<organism evidence="3">
    <name type="scientific">Mus musculus</name>
    <name type="common">Mouse</name>
    <dbReference type="NCBI Taxonomy" id="10090"/>
    <lineage>
        <taxon>Eukaryota</taxon>
        <taxon>Metazoa</taxon>
        <taxon>Chordata</taxon>
        <taxon>Craniata</taxon>
        <taxon>Vertebrata</taxon>
        <taxon>Euteleostomi</taxon>
        <taxon>Mammalia</taxon>
        <taxon>Eutheria</taxon>
        <taxon>Euarchontoglires</taxon>
        <taxon>Glires</taxon>
        <taxon>Rodentia</taxon>
        <taxon>Myomorpha</taxon>
        <taxon>Muroidea</taxon>
        <taxon>Muridae</taxon>
        <taxon>Murinae</taxon>
        <taxon>Mus</taxon>
        <taxon>Mus</taxon>
    </lineage>
</organism>
<keyword evidence="2" id="KW-0472">Membrane</keyword>
<reference evidence="3" key="4">
    <citation type="journal article" date="2001" name="Nature">
        <title>Functional annotation of a full-length mouse cDNA collection.</title>
        <authorList>
            <consortium name="The RIKEN Genome Exploration Research Group Phase II Team and the FANTOM Consortium"/>
        </authorList>
    </citation>
    <scope>NUCLEOTIDE SEQUENCE</scope>
    <source>
        <strain evidence="3">C57BL/6J</strain>
        <tissue evidence="3">Pancreas</tissue>
    </source>
</reference>
<reference evidence="3" key="6">
    <citation type="submission" date="2004-03" db="EMBL/GenBank/DDBJ databases">
        <authorList>
            <person name="Arakawa T."/>
            <person name="Carninci P."/>
            <person name="Fukuda S."/>
            <person name="Hashizume W."/>
            <person name="Hayashida K."/>
            <person name="Hori F."/>
            <person name="Iida J."/>
            <person name="Imamura K."/>
            <person name="Imotani K."/>
            <person name="Itoh M."/>
            <person name="Kanagawa S."/>
            <person name="Kawai J."/>
            <person name="Kojima M."/>
            <person name="Konno H."/>
            <person name="Murata M."/>
            <person name="Nakamura M."/>
            <person name="Ninomiya N."/>
            <person name="Nishiyori H."/>
            <person name="Nomura K."/>
            <person name="Ohno M."/>
            <person name="Sakazume N."/>
            <person name="Sano H."/>
            <person name="Sasaki D."/>
            <person name="Shibata K."/>
            <person name="Shiraki T."/>
            <person name="Tagami M."/>
            <person name="Tagami Y."/>
            <person name="Waki K."/>
            <person name="Watahiki A."/>
            <person name="Muramatsu M."/>
            <person name="Hayashizaki Y."/>
        </authorList>
    </citation>
    <scope>NUCLEOTIDE SEQUENCE</scope>
    <source>
        <strain evidence="3">C57BL/6J</strain>
        <tissue evidence="3">Pancreas</tissue>
    </source>
</reference>
<sequence>MGNRSVYPVFSIAVSIAVLISAWLFPYKTRAEAPVAVPPTLRPSSTEIVNAVASSLSGERSLHPSDPRPCHKNDK</sequence>
<evidence type="ECO:0000313" key="4">
    <source>
        <dbReference type="MGI" id="MGI:5011823"/>
    </source>
</evidence>
<reference evidence="3" key="2">
    <citation type="journal article" date="2000" name="Genome Res.">
        <title>Normalization and subtraction of cap-trapper-selected cDNAs to prepare full-length cDNA libraries for rapid discovery of new genes.</title>
        <authorList>
            <person name="Carninci P."/>
            <person name="Shibata Y."/>
            <person name="Hayatsu N."/>
            <person name="Sugahara Y."/>
            <person name="Shibata K."/>
            <person name="Itoh M."/>
            <person name="Konno H."/>
            <person name="Okazaki Y."/>
            <person name="Muramatsu M."/>
            <person name="Hayashizaki Y."/>
        </authorList>
    </citation>
    <scope>NUCLEOTIDE SEQUENCE</scope>
    <source>
        <strain evidence="3">C57BL/6J</strain>
        <tissue evidence="3">Pancreas</tissue>
    </source>
</reference>
<keyword evidence="2" id="KW-1133">Transmembrane helix</keyword>
<dbReference type="AGR" id="MGI:5011823"/>
<name>Q3UFE6_MOUSE</name>
<evidence type="ECO:0000313" key="3">
    <source>
        <dbReference type="EMBL" id="BAE28615.1"/>
    </source>
</evidence>
<reference evidence="3" key="3">
    <citation type="journal article" date="2000" name="Genome Res.">
        <title>RIKEN integrated sequence analysis (RISA) system--384-format sequencing pipeline with 384 multicapillary sequencer.</title>
        <authorList>
            <person name="Shibata K."/>
            <person name="Itoh M."/>
            <person name="Aizawa K."/>
            <person name="Nagaoka S."/>
            <person name="Sasaki N."/>
            <person name="Carninci P."/>
            <person name="Konno H."/>
            <person name="Akiyama J."/>
            <person name="Nishi K."/>
            <person name="Kitsunai T."/>
            <person name="Tashiro H."/>
            <person name="Itoh M."/>
            <person name="Sumi N."/>
            <person name="Ishii Y."/>
            <person name="Nakamura S."/>
            <person name="Hazama M."/>
            <person name="Nishine T."/>
            <person name="Harada A."/>
            <person name="Yamamoto R."/>
            <person name="Matsumoto H."/>
            <person name="Sakaguchi S."/>
            <person name="Ikegami T."/>
            <person name="Kashiwagi K."/>
            <person name="Fujiwake S."/>
            <person name="Inoue K."/>
            <person name="Togawa Y."/>
            <person name="Izawa M."/>
            <person name="Ohara E."/>
            <person name="Watahiki M."/>
            <person name="Yoneda Y."/>
            <person name="Ishikawa T."/>
            <person name="Ozawa K."/>
            <person name="Tanaka T."/>
            <person name="Matsuura S."/>
            <person name="Kawai J."/>
            <person name="Okazaki Y."/>
            <person name="Muramatsu M."/>
            <person name="Inoue Y."/>
            <person name="Kira A."/>
            <person name="Hayashizaki Y."/>
        </authorList>
    </citation>
    <scope>NUCLEOTIDE SEQUENCE</scope>
    <source>
        <strain evidence="3">C57BL/6J</strain>
        <tissue evidence="3">Pancreas</tissue>
    </source>
</reference>